<evidence type="ECO:0000256" key="3">
    <source>
        <dbReference type="ARBA" id="ARBA00023163"/>
    </source>
</evidence>
<dbReference type="PANTHER" id="PTHR43436">
    <property type="entry name" value="ARAC-FAMILY TRANSCRIPTIONAL REGULATOR"/>
    <property type="match status" value="1"/>
</dbReference>
<dbReference type="InterPro" id="IPR018060">
    <property type="entry name" value="HTH_AraC"/>
</dbReference>
<dbReference type="InterPro" id="IPR018062">
    <property type="entry name" value="HTH_AraC-typ_CS"/>
</dbReference>
<dbReference type="InterPro" id="IPR009057">
    <property type="entry name" value="Homeodomain-like_sf"/>
</dbReference>
<dbReference type="PANTHER" id="PTHR43436:SF1">
    <property type="entry name" value="TRANSCRIPTIONAL REGULATORY PROTEIN"/>
    <property type="match status" value="1"/>
</dbReference>
<keyword evidence="1" id="KW-0805">Transcription regulation</keyword>
<dbReference type="EMBL" id="JBAKAR010000002">
    <property type="protein sequence ID" value="MEL0612251.1"/>
    <property type="molecule type" value="Genomic_DNA"/>
</dbReference>
<evidence type="ECO:0000256" key="1">
    <source>
        <dbReference type="ARBA" id="ARBA00023015"/>
    </source>
</evidence>
<protein>
    <submittedName>
        <fullName evidence="5">AraC family transcriptional regulator</fullName>
    </submittedName>
</protein>
<dbReference type="RefSeq" id="WP_341566344.1">
    <property type="nucleotide sequence ID" value="NZ_JBAKAR010000002.1"/>
</dbReference>
<evidence type="ECO:0000259" key="4">
    <source>
        <dbReference type="PROSITE" id="PS01124"/>
    </source>
</evidence>
<dbReference type="Proteomes" id="UP001379949">
    <property type="component" value="Unassembled WGS sequence"/>
</dbReference>
<accession>A0ABU9G2J8</accession>
<name>A0ABU9G2J8_9GAMM</name>
<evidence type="ECO:0000313" key="6">
    <source>
        <dbReference type="Proteomes" id="UP001379949"/>
    </source>
</evidence>
<comment type="caution">
    <text evidence="5">The sequence shown here is derived from an EMBL/GenBank/DDBJ whole genome shotgun (WGS) entry which is preliminary data.</text>
</comment>
<dbReference type="Gene3D" id="1.10.10.60">
    <property type="entry name" value="Homeodomain-like"/>
    <property type="match status" value="1"/>
</dbReference>
<dbReference type="InterPro" id="IPR009594">
    <property type="entry name" value="Tscrpt_reg_HTH_AraC_N"/>
</dbReference>
<dbReference type="PROSITE" id="PS01124">
    <property type="entry name" value="HTH_ARAC_FAMILY_2"/>
    <property type="match status" value="1"/>
</dbReference>
<dbReference type="Pfam" id="PF06719">
    <property type="entry name" value="AraC_N"/>
    <property type="match status" value="1"/>
</dbReference>
<keyword evidence="3" id="KW-0804">Transcription</keyword>
<evidence type="ECO:0000256" key="2">
    <source>
        <dbReference type="ARBA" id="ARBA00023125"/>
    </source>
</evidence>
<evidence type="ECO:0000313" key="5">
    <source>
        <dbReference type="EMBL" id="MEL0612251.1"/>
    </source>
</evidence>
<dbReference type="SMART" id="SM00342">
    <property type="entry name" value="HTH_ARAC"/>
    <property type="match status" value="1"/>
</dbReference>
<gene>
    <name evidence="5" type="ORF">V6242_03780</name>
</gene>
<feature type="domain" description="HTH araC/xylS-type" evidence="4">
    <location>
        <begin position="192"/>
        <end position="289"/>
    </location>
</feature>
<dbReference type="PROSITE" id="PS00041">
    <property type="entry name" value="HTH_ARAC_FAMILY_1"/>
    <property type="match status" value="1"/>
</dbReference>
<keyword evidence="2" id="KW-0238">DNA-binding</keyword>
<dbReference type="Pfam" id="PF12833">
    <property type="entry name" value="HTH_18"/>
    <property type="match status" value="1"/>
</dbReference>
<dbReference type="SUPFAM" id="SSF46689">
    <property type="entry name" value="Homeodomain-like"/>
    <property type="match status" value="2"/>
</dbReference>
<keyword evidence="6" id="KW-1185">Reference proteome</keyword>
<organism evidence="5 6">
    <name type="scientific">Marinomonas arenicola</name>
    <dbReference type="NCBI Taxonomy" id="569601"/>
    <lineage>
        <taxon>Bacteria</taxon>
        <taxon>Pseudomonadati</taxon>
        <taxon>Pseudomonadota</taxon>
        <taxon>Gammaproteobacteria</taxon>
        <taxon>Oceanospirillales</taxon>
        <taxon>Oceanospirillaceae</taxon>
        <taxon>Marinomonas</taxon>
    </lineage>
</organism>
<proteinExistence type="predicted"/>
<sequence length="305" mass="33256">MSKDKIKQIIEAKVTQDGMVETGVEGVKLFRVSSPMRCAPAVYEPAVIAILSGAKEAILDGQRHVYDSRQYMCCSMSMPVEAGTPMASPENPLLGVYISLDTKVMTELSLAMERSMGTLHKPQGSSLPPGFALAHWDNSFTDALLRLLELADAPAESAILGEGRLRELYYSVLKGETGASARRAFGVGNEIARAIEYLSSNLDQPVNIETMASQVGMSRAVLHRKFKQATTMSPIQFVKAMRLNTAAMKIAAGMNVSSAAMDVGYVSTSQFSREFKRMYGQAPKQWIHDKQLPTGIGKAAAHFYH</sequence>
<reference evidence="5 6" key="1">
    <citation type="submission" date="2024-02" db="EMBL/GenBank/DDBJ databases">
        <title>Bacteria isolated from the canopy kelp, Nereocystis luetkeana.</title>
        <authorList>
            <person name="Pfister C.A."/>
            <person name="Younker I.T."/>
            <person name="Light S.H."/>
        </authorList>
    </citation>
    <scope>NUCLEOTIDE SEQUENCE [LARGE SCALE GENOMIC DNA]</scope>
    <source>
        <strain evidence="5 6">TI.4.07</strain>
    </source>
</reference>